<dbReference type="EMBL" id="GG658170">
    <property type="protein sequence ID" value="EEO29513.1"/>
    <property type="molecule type" value="Genomic_DNA"/>
</dbReference>
<evidence type="ECO:0000256" key="2">
    <source>
        <dbReference type="SAM" id="MobiDB-lite"/>
    </source>
</evidence>
<dbReference type="GeneID" id="77135545"/>
<dbReference type="AlphaFoldDB" id="C3X8I7"/>
<dbReference type="Proteomes" id="UP000005089">
    <property type="component" value="Unassembled WGS sequence"/>
</dbReference>
<dbReference type="STRING" id="847.BRW83_1702"/>
<evidence type="ECO:0000313" key="4">
    <source>
        <dbReference type="EMBL" id="EEO29513.1"/>
    </source>
</evidence>
<dbReference type="HOGENOM" id="CLU_064719_0_0_4"/>
<keyword evidence="1" id="KW-0175">Coiled coil</keyword>
<feature type="region of interest" description="Disordered" evidence="2">
    <location>
        <begin position="1"/>
        <end position="20"/>
    </location>
</feature>
<gene>
    <name evidence="4" type="ORF">OFBG_00541</name>
</gene>
<evidence type="ECO:0000313" key="5">
    <source>
        <dbReference type="Proteomes" id="UP000005089"/>
    </source>
</evidence>
<name>C3X8I7_OXAFO</name>
<dbReference type="Pfam" id="PF07484">
    <property type="entry name" value="Collar"/>
    <property type="match status" value="1"/>
</dbReference>
<organism evidence="4 5">
    <name type="scientific">Oxalobacter formigenes OXCC13</name>
    <dbReference type="NCBI Taxonomy" id="556269"/>
    <lineage>
        <taxon>Bacteria</taxon>
        <taxon>Pseudomonadati</taxon>
        <taxon>Pseudomonadota</taxon>
        <taxon>Betaproteobacteria</taxon>
        <taxon>Burkholderiales</taxon>
        <taxon>Oxalobacteraceae</taxon>
        <taxon>Oxalobacter</taxon>
    </lineage>
</organism>
<dbReference type="Gene3D" id="3.90.1340.10">
    <property type="entry name" value="Phage tail collar domain"/>
    <property type="match status" value="1"/>
</dbReference>
<feature type="domain" description="Phage tail collar" evidence="3">
    <location>
        <begin position="109"/>
        <end position="165"/>
    </location>
</feature>
<feature type="coiled-coil region" evidence="1">
    <location>
        <begin position="73"/>
        <end position="100"/>
    </location>
</feature>
<dbReference type="InterPro" id="IPR037053">
    <property type="entry name" value="Phage_tail_collar_dom_sf"/>
</dbReference>
<dbReference type="OrthoDB" id="8613813at2"/>
<dbReference type="eggNOG" id="COG4675">
    <property type="taxonomic scope" value="Bacteria"/>
</dbReference>
<sequence length="369" mass="39436">MTLLPEKDLLAGTKTPKTTTGEMKNALGKVRDYLAELFGDDSMDKEKARQTLGIDLSALSDKSDIEGALSMKADKAELENKASKEITDALEKKINTLEAEIAKRGIPVGSIDYFATSTPPAGYLKADGSEVGRETYPELFTAIGTVFGEGNGDSTFNLPDLMGRFAQGSTIVGQRIKAGLPDHKHIEGFAGVNPNSSYGVATTAPQGNINTQSGTSVSNHPYTSPASLSNPIYGASDTVQPPALTLLPCIKAFDAATGPGLIDVTGLSQEIALKADKKNLFGIGQTYHDVTHERQNHVIYTNTSSKPLFVSIYGYATYPMQFILMINDLSAVNTSNNPLGYGGLQAVVPPGATYQLKNMVTIGQWFEMR</sequence>
<dbReference type="InterPro" id="IPR011083">
    <property type="entry name" value="Phage_tail_collar_dom"/>
</dbReference>
<protein>
    <submittedName>
        <fullName evidence="4">Phage Tail Collar Domain protein</fullName>
    </submittedName>
</protein>
<reference evidence="4 5" key="1">
    <citation type="submission" date="2009-02" db="EMBL/GenBank/DDBJ databases">
        <title>The Genome Sequence of Oxalobacter formigenes OXCC13.</title>
        <authorList>
            <consortium name="The Broad Institute Genome Sequencing Platform"/>
            <person name="Ward D."/>
            <person name="Young S.K."/>
            <person name="Kodira C.D."/>
            <person name="Zeng Q."/>
            <person name="Koehrsen M."/>
            <person name="Alvarado L."/>
            <person name="Berlin A."/>
            <person name="Borenstein D."/>
            <person name="Chen Z."/>
            <person name="Engels R."/>
            <person name="Freedman E."/>
            <person name="Gellesch M."/>
            <person name="Goldberg J."/>
            <person name="Griggs A."/>
            <person name="Gujja S."/>
            <person name="Heiman D."/>
            <person name="Hepburn T."/>
            <person name="Howarth C."/>
            <person name="Jen D."/>
            <person name="Larson L."/>
            <person name="Lewis B."/>
            <person name="Mehta T."/>
            <person name="Park D."/>
            <person name="Pearson M."/>
            <person name="Roberts A."/>
            <person name="Saif S."/>
            <person name="Shea T."/>
            <person name="Shenoy N."/>
            <person name="Sisk P."/>
            <person name="Stolte C."/>
            <person name="Sykes S."/>
            <person name="Walk T."/>
            <person name="White J."/>
            <person name="Yandava C."/>
            <person name="Allison M.J."/>
            <person name="Lander E."/>
            <person name="Nusbaum C."/>
            <person name="Galagan J."/>
            <person name="Birren B."/>
        </authorList>
    </citation>
    <scope>NUCLEOTIDE SEQUENCE [LARGE SCALE GENOMIC DNA]</scope>
    <source>
        <strain evidence="4 5">OXCC13</strain>
    </source>
</reference>
<dbReference type="SUPFAM" id="SSF88874">
    <property type="entry name" value="Receptor-binding domain of short tail fibre protein gp12"/>
    <property type="match status" value="1"/>
</dbReference>
<accession>C3X8I7</accession>
<evidence type="ECO:0000256" key="1">
    <source>
        <dbReference type="SAM" id="Coils"/>
    </source>
</evidence>
<dbReference type="RefSeq" id="WP_005880061.1">
    <property type="nucleotide sequence ID" value="NZ_CP019430.1"/>
</dbReference>
<proteinExistence type="predicted"/>
<keyword evidence="5" id="KW-1185">Reference proteome</keyword>
<evidence type="ECO:0000259" key="3">
    <source>
        <dbReference type="Pfam" id="PF07484"/>
    </source>
</evidence>